<evidence type="ECO:0000313" key="1">
    <source>
        <dbReference type="EMBL" id="JAT92678.1"/>
    </source>
</evidence>
<feature type="non-terminal residue" evidence="1">
    <location>
        <position position="176"/>
    </location>
</feature>
<sequence length="176" mass="19601">ASYLGTLFQRHTPVIMLRGQQKHSNLAVEICWKATLVNRSAGGFYMDYEYQRRNEEASGPDFLSKRKISVYQNISQTPQKLTLHSFSAGADPLPELLSTDVEVPYAADYCYVAKHPGLTDGSSFCSLWASENPREGFLETCKSFYTSSCLGKGETDYKPLSDVCGYKVPDPLTSSE</sequence>
<dbReference type="EMBL" id="GFAC01006510">
    <property type="protein sequence ID" value="JAT92678.1"/>
    <property type="molecule type" value="mRNA"/>
</dbReference>
<name>A0A1E1X0C9_9ACAR</name>
<dbReference type="InterPro" id="IPR012674">
    <property type="entry name" value="Calycin"/>
</dbReference>
<dbReference type="Gene3D" id="2.40.128.20">
    <property type="match status" value="1"/>
</dbReference>
<accession>A0A1E1X0C9</accession>
<feature type="non-terminal residue" evidence="1">
    <location>
        <position position="1"/>
    </location>
</feature>
<organism evidence="1">
    <name type="scientific">Amblyomma aureolatum</name>
    <dbReference type="NCBI Taxonomy" id="187763"/>
    <lineage>
        <taxon>Eukaryota</taxon>
        <taxon>Metazoa</taxon>
        <taxon>Ecdysozoa</taxon>
        <taxon>Arthropoda</taxon>
        <taxon>Chelicerata</taxon>
        <taxon>Arachnida</taxon>
        <taxon>Acari</taxon>
        <taxon>Parasitiformes</taxon>
        <taxon>Ixodida</taxon>
        <taxon>Ixodoidea</taxon>
        <taxon>Ixodidae</taxon>
        <taxon>Amblyomminae</taxon>
        <taxon>Amblyomma</taxon>
    </lineage>
</organism>
<proteinExistence type="evidence at transcript level"/>
<dbReference type="AlphaFoldDB" id="A0A1E1X0C9"/>
<reference evidence="1" key="1">
    <citation type="journal article" date="2017" name="Front. Cell. Infect. Microbiol.">
        <title>The Distinct Transcriptional Response of the Midgut of Amblyomma sculptum and Amblyomma aureolatum Ticks to Rickettsia rickettsii Correlates to Their Differences in Susceptibility to Infection.</title>
        <authorList>
            <person name="Martins L.A."/>
            <person name="Galletti M.F.B.M."/>
            <person name="Ribeiro J.M."/>
            <person name="Fujita A."/>
            <person name="Costa F.B."/>
            <person name="Labruna M.B."/>
            <person name="Daffre S."/>
            <person name="Fogaca A.C."/>
        </authorList>
    </citation>
    <scope>NUCLEOTIDE SEQUENCE</scope>
</reference>
<protein>
    <submittedName>
        <fullName evidence="1">Uncharacterized protein</fullName>
    </submittedName>
</protein>